<evidence type="ECO:0000256" key="3">
    <source>
        <dbReference type="SAM" id="SignalP"/>
    </source>
</evidence>
<feature type="signal peptide" evidence="3">
    <location>
        <begin position="1"/>
        <end position="23"/>
    </location>
</feature>
<dbReference type="EC" id="3.4.21.-" evidence="5"/>
<dbReference type="InterPro" id="IPR043504">
    <property type="entry name" value="Peptidase_S1_PA_chymotrypsin"/>
</dbReference>
<dbReference type="InterPro" id="IPR001254">
    <property type="entry name" value="Trypsin_dom"/>
</dbReference>
<dbReference type="PROSITE" id="PS00134">
    <property type="entry name" value="TRYPSIN_HIS"/>
    <property type="match status" value="1"/>
</dbReference>
<keyword evidence="6" id="KW-1185">Reference proteome</keyword>
<evidence type="ECO:0000256" key="1">
    <source>
        <dbReference type="ARBA" id="ARBA00007664"/>
    </source>
</evidence>
<dbReference type="InterPro" id="IPR050430">
    <property type="entry name" value="Peptidase_S1"/>
</dbReference>
<dbReference type="InterPro" id="IPR001314">
    <property type="entry name" value="Peptidase_S1A"/>
</dbReference>
<dbReference type="EMBL" id="JBAMYC010000011">
    <property type="protein sequence ID" value="MEI1250364.1"/>
    <property type="molecule type" value="Genomic_DNA"/>
</dbReference>
<dbReference type="SUPFAM" id="SSF50494">
    <property type="entry name" value="Trypsin-like serine proteases"/>
    <property type="match status" value="1"/>
</dbReference>
<dbReference type="InterPro" id="IPR009003">
    <property type="entry name" value="Peptidase_S1_PA"/>
</dbReference>
<keyword evidence="5" id="KW-0378">Hydrolase</keyword>
<dbReference type="SMART" id="SM00020">
    <property type="entry name" value="Tryp_SPc"/>
    <property type="match status" value="1"/>
</dbReference>
<feature type="chain" id="PRO_5045491428" evidence="3">
    <location>
        <begin position="24"/>
        <end position="304"/>
    </location>
</feature>
<name>A0ABU8CNC1_9HYPH</name>
<dbReference type="Pfam" id="PF00089">
    <property type="entry name" value="Trypsin"/>
    <property type="match status" value="1"/>
</dbReference>
<keyword evidence="2" id="KW-1015">Disulfide bond</keyword>
<dbReference type="Gene3D" id="2.40.10.10">
    <property type="entry name" value="Trypsin-like serine proteases"/>
    <property type="match status" value="1"/>
</dbReference>
<dbReference type="Proteomes" id="UP001531129">
    <property type="component" value="Unassembled WGS sequence"/>
</dbReference>
<evidence type="ECO:0000313" key="5">
    <source>
        <dbReference type="EMBL" id="MEI1250364.1"/>
    </source>
</evidence>
<dbReference type="PRINTS" id="PR00722">
    <property type="entry name" value="CHYMOTRYPSIN"/>
</dbReference>
<evidence type="ECO:0000313" key="6">
    <source>
        <dbReference type="Proteomes" id="UP001531129"/>
    </source>
</evidence>
<sequence length="304" mass="32797">MTARLAMIIVLSLLYLLPAAVGAQTLEGGEWPVDQPLPVPRPSTEIWNGTNSSNRLVAAIEYVDAQNVPRICSGLIIAGNFVLTAAHCTCHRHTYLVSINDNVLDGNASWHTADLRAQFTPNVCQTGKAAGDDLAILELRQAFVLEEADSCSGFSLTNNIRLASETFDQETHLTVAGFGLDGRIPGSTGQRRSASIPMRSAFCTANLFRSLGCRPFKEFMLGNLESKKVMACGGDSGGPVFRIENGHLLPIGVVSRSAFFPSHSYLRTSCGSVGIYTHLGRLDVKRWIEQVTDGKKGTDCGIVK</sequence>
<dbReference type="PANTHER" id="PTHR24276:SF98">
    <property type="entry name" value="FI18310P1-RELATED"/>
    <property type="match status" value="1"/>
</dbReference>
<gene>
    <name evidence="5" type="ORF">V8Q02_20515</name>
</gene>
<proteinExistence type="inferred from homology"/>
<dbReference type="GO" id="GO:0016787">
    <property type="term" value="F:hydrolase activity"/>
    <property type="evidence" value="ECO:0007669"/>
    <property type="project" value="UniProtKB-KW"/>
</dbReference>
<evidence type="ECO:0000259" key="4">
    <source>
        <dbReference type="PROSITE" id="PS50240"/>
    </source>
</evidence>
<reference evidence="5 6" key="1">
    <citation type="submission" date="2024-01" db="EMBL/GenBank/DDBJ databases">
        <title>Draft genome sequences of three bacterial strains isolated from Acacia saligna represent a potential new species within the genus Rhizobium.</title>
        <authorList>
            <person name="Tambong J.T."/>
            <person name="Mnasri B."/>
        </authorList>
    </citation>
    <scope>NUCLEOTIDE SEQUENCE [LARGE SCALE GENOMIC DNA]</scope>
    <source>
        <strain evidence="5 6">1AS12I</strain>
    </source>
</reference>
<keyword evidence="3" id="KW-0732">Signal</keyword>
<protein>
    <submittedName>
        <fullName evidence="5">Trypsin-like serine protease</fullName>
        <ecNumber evidence="5">3.4.21.-</ecNumber>
    </submittedName>
</protein>
<comment type="similarity">
    <text evidence="1">Belongs to the peptidase S1 family.</text>
</comment>
<dbReference type="RefSeq" id="WP_335914006.1">
    <property type="nucleotide sequence ID" value="NZ_JBAMYB010000011.1"/>
</dbReference>
<dbReference type="PANTHER" id="PTHR24276">
    <property type="entry name" value="POLYSERASE-RELATED"/>
    <property type="match status" value="1"/>
</dbReference>
<accession>A0ABU8CNC1</accession>
<dbReference type="PROSITE" id="PS50240">
    <property type="entry name" value="TRYPSIN_DOM"/>
    <property type="match status" value="1"/>
</dbReference>
<feature type="domain" description="Peptidase S1" evidence="4">
    <location>
        <begin position="20"/>
        <end position="293"/>
    </location>
</feature>
<comment type="caution">
    <text evidence="5">The sequence shown here is derived from an EMBL/GenBank/DDBJ whole genome shotgun (WGS) entry which is preliminary data.</text>
</comment>
<evidence type="ECO:0000256" key="2">
    <source>
        <dbReference type="ARBA" id="ARBA00023157"/>
    </source>
</evidence>
<dbReference type="InterPro" id="IPR018114">
    <property type="entry name" value="TRYPSIN_HIS"/>
</dbReference>
<organism evidence="5 6">
    <name type="scientific">Rhizobium aouanii</name>
    <dbReference type="NCBI Taxonomy" id="3118145"/>
    <lineage>
        <taxon>Bacteria</taxon>
        <taxon>Pseudomonadati</taxon>
        <taxon>Pseudomonadota</taxon>
        <taxon>Alphaproteobacteria</taxon>
        <taxon>Hyphomicrobiales</taxon>
        <taxon>Rhizobiaceae</taxon>
        <taxon>Rhizobium/Agrobacterium group</taxon>
        <taxon>Rhizobium</taxon>
    </lineage>
</organism>